<reference evidence="2 3" key="1">
    <citation type="journal article" date="2016" name="Nat. Commun.">
        <title>Thousands of microbial genomes shed light on interconnected biogeochemical processes in an aquifer system.</title>
        <authorList>
            <person name="Anantharaman K."/>
            <person name="Brown C.T."/>
            <person name="Hug L.A."/>
            <person name="Sharon I."/>
            <person name="Castelle C.J."/>
            <person name="Probst A.J."/>
            <person name="Thomas B.C."/>
            <person name="Singh A."/>
            <person name="Wilkins M.J."/>
            <person name="Karaoz U."/>
            <person name="Brodie E.L."/>
            <person name="Williams K.H."/>
            <person name="Hubbard S.S."/>
            <person name="Banfield J.F."/>
        </authorList>
    </citation>
    <scope>NUCLEOTIDE SEQUENCE [LARGE SCALE GENOMIC DNA]</scope>
</reference>
<evidence type="ECO:0000313" key="3">
    <source>
        <dbReference type="Proteomes" id="UP000176504"/>
    </source>
</evidence>
<proteinExistence type="predicted"/>
<accession>A0A1F4VEB1</accession>
<feature type="transmembrane region" description="Helical" evidence="1">
    <location>
        <begin position="12"/>
        <end position="41"/>
    </location>
</feature>
<dbReference type="Proteomes" id="UP000176504">
    <property type="component" value="Unassembled WGS sequence"/>
</dbReference>
<sequence length="91" mass="10569">MLTSFKVLKYGYIGLMVVNVVLFALTLNLFVLALTLFAGLIQWRQAEIIQHQPLNTRLWPPQIQALFAMMMRIKHLALIIAMLWGLWVLLF</sequence>
<organism evidence="2 3">
    <name type="scientific">candidate division WWE3 bacterium RIFCSPLOWO2_01_FULL_41_18</name>
    <dbReference type="NCBI Taxonomy" id="1802625"/>
    <lineage>
        <taxon>Bacteria</taxon>
        <taxon>Katanobacteria</taxon>
    </lineage>
</organism>
<dbReference type="EMBL" id="MEVI01000002">
    <property type="protein sequence ID" value="OGC55499.1"/>
    <property type="molecule type" value="Genomic_DNA"/>
</dbReference>
<gene>
    <name evidence="2" type="ORF">A3A78_00900</name>
</gene>
<protein>
    <submittedName>
        <fullName evidence="2">Uncharacterized protein</fullName>
    </submittedName>
</protein>
<evidence type="ECO:0000313" key="2">
    <source>
        <dbReference type="EMBL" id="OGC55499.1"/>
    </source>
</evidence>
<evidence type="ECO:0000256" key="1">
    <source>
        <dbReference type="SAM" id="Phobius"/>
    </source>
</evidence>
<comment type="caution">
    <text evidence="2">The sequence shown here is derived from an EMBL/GenBank/DDBJ whole genome shotgun (WGS) entry which is preliminary data.</text>
</comment>
<keyword evidence="1" id="KW-1133">Transmembrane helix</keyword>
<keyword evidence="1" id="KW-0472">Membrane</keyword>
<feature type="transmembrane region" description="Helical" evidence="1">
    <location>
        <begin position="73"/>
        <end position="90"/>
    </location>
</feature>
<keyword evidence="1" id="KW-0812">Transmembrane</keyword>
<name>A0A1F4VEB1_UNCKA</name>
<dbReference type="AlphaFoldDB" id="A0A1F4VEB1"/>